<accession>A0ABV7H3I5</accession>
<comment type="caution">
    <text evidence="2">The sequence shown here is derived from an EMBL/GenBank/DDBJ whole genome shotgun (WGS) entry which is preliminary data.</text>
</comment>
<feature type="region of interest" description="Disordered" evidence="1">
    <location>
        <begin position="1"/>
        <end position="27"/>
    </location>
</feature>
<sequence>MHDSAQGPTQAGGQDMTSRCRSGQSLGGRCQDGFHDQTIIQFKMKFGAVENADSAYLVDMDRIVNIRV</sequence>
<feature type="compositionally biased region" description="Polar residues" evidence="1">
    <location>
        <begin position="1"/>
        <end position="24"/>
    </location>
</feature>
<dbReference type="RefSeq" id="WP_377304190.1">
    <property type="nucleotide sequence ID" value="NZ_CP180191.1"/>
</dbReference>
<gene>
    <name evidence="2" type="ORF">ACFOEN_12035</name>
</gene>
<dbReference type="Proteomes" id="UP001595556">
    <property type="component" value="Unassembled WGS sequence"/>
</dbReference>
<name>A0ABV7H3I5_9BURK</name>
<proteinExistence type="predicted"/>
<evidence type="ECO:0000313" key="2">
    <source>
        <dbReference type="EMBL" id="MFC3148350.1"/>
    </source>
</evidence>
<dbReference type="EMBL" id="JBHRTI010000004">
    <property type="protein sequence ID" value="MFC3148350.1"/>
    <property type="molecule type" value="Genomic_DNA"/>
</dbReference>
<evidence type="ECO:0000256" key="1">
    <source>
        <dbReference type="SAM" id="MobiDB-lite"/>
    </source>
</evidence>
<reference evidence="3" key="1">
    <citation type="journal article" date="2019" name="Int. J. Syst. Evol. Microbiol.">
        <title>The Global Catalogue of Microorganisms (GCM) 10K type strain sequencing project: providing services to taxonomists for standard genome sequencing and annotation.</title>
        <authorList>
            <consortium name="The Broad Institute Genomics Platform"/>
            <consortium name="The Broad Institute Genome Sequencing Center for Infectious Disease"/>
            <person name="Wu L."/>
            <person name="Ma J."/>
        </authorList>
    </citation>
    <scope>NUCLEOTIDE SEQUENCE [LARGE SCALE GENOMIC DNA]</scope>
    <source>
        <strain evidence="3">KCTC 52168</strain>
    </source>
</reference>
<protein>
    <submittedName>
        <fullName evidence="2">Uncharacterized protein</fullName>
    </submittedName>
</protein>
<keyword evidence="3" id="KW-1185">Reference proteome</keyword>
<evidence type="ECO:0000313" key="3">
    <source>
        <dbReference type="Proteomes" id="UP001595556"/>
    </source>
</evidence>
<organism evidence="2 3">
    <name type="scientific">Piscinibacterium candidicorallinum</name>
    <dbReference type="NCBI Taxonomy" id="1793872"/>
    <lineage>
        <taxon>Bacteria</taxon>
        <taxon>Pseudomonadati</taxon>
        <taxon>Pseudomonadota</taxon>
        <taxon>Betaproteobacteria</taxon>
        <taxon>Burkholderiales</taxon>
        <taxon>Piscinibacterium</taxon>
    </lineage>
</organism>